<organism evidence="2 3">
    <name type="scientific">Candidatus Shapirobacteria bacterium GW2011_GWE2_38_30</name>
    <dbReference type="NCBI Taxonomy" id="1618490"/>
    <lineage>
        <taxon>Bacteria</taxon>
        <taxon>Candidatus Shapironibacteriota</taxon>
    </lineage>
</organism>
<proteinExistence type="predicted"/>
<evidence type="ECO:0008006" key="4">
    <source>
        <dbReference type="Google" id="ProtNLM"/>
    </source>
</evidence>
<gene>
    <name evidence="2" type="ORF">US90_C0013G0011</name>
</gene>
<name>A0A0G0K2K1_9BACT</name>
<accession>A0A0G0K2K1</accession>
<dbReference type="Gene3D" id="2.60.40.650">
    <property type="match status" value="1"/>
</dbReference>
<sequence>MNRLLKKLLLLILIFTFFLSPSTNSFFSDTETSTSNTFSAGCWAPPSTPQLLSPANNYLANQSSSWYQNPVMDWTDSSFVCPGLSVKYQYESFHDPTLSILAYRSGWLTNSFIPAPGTPDGVYYWHVRACNSDDLTNCSEWSDTWKLTVDTTAPIAPTNLHWTNPDVSCGGSTNSTTITADWNDVFDTSGISQYEYQITYPKLDGTIGIWNTFVTASQYFGVFNQGQGLHTYKVRAYDFSGNISPWSSGCSINFDSVIPQSIITVPVVESLPNTDNEIDQIYLWDGKIEGTATDSGSGLNRVELNIYRPDVQKSWNGSDWILDLNQNIRVNADGTNNWHYEITDPIPAGVYKLTSHAVDNAGNIENSYVVEFENIDQDPNAPLSADLFYNSLQNKIYLTLSSIDTSTIPLNYDLIYTSANLEKGIAGSINIADITNNSYTNNFYLGTCSAGVCTPDPDLTSAQFILTDSLKNNILIDSKINLIP</sequence>
<reference evidence="2 3" key="1">
    <citation type="journal article" date="2015" name="Nature">
        <title>rRNA introns, odd ribosomes, and small enigmatic genomes across a large radiation of phyla.</title>
        <authorList>
            <person name="Brown C.T."/>
            <person name="Hug L.A."/>
            <person name="Thomas B.C."/>
            <person name="Sharon I."/>
            <person name="Castelle C.J."/>
            <person name="Singh A."/>
            <person name="Wilkins M.J."/>
            <person name="Williams K.H."/>
            <person name="Banfield J.F."/>
        </authorList>
    </citation>
    <scope>NUCLEOTIDE SEQUENCE [LARGE SCALE GENOMIC DNA]</scope>
</reference>
<evidence type="ECO:0000256" key="1">
    <source>
        <dbReference type="SAM" id="SignalP"/>
    </source>
</evidence>
<dbReference type="STRING" id="1618490.US90_C0013G0011"/>
<keyword evidence="1" id="KW-0732">Signal</keyword>
<dbReference type="InterPro" id="IPR013783">
    <property type="entry name" value="Ig-like_fold"/>
</dbReference>
<evidence type="ECO:0000313" key="3">
    <source>
        <dbReference type="Proteomes" id="UP000034406"/>
    </source>
</evidence>
<feature type="signal peptide" evidence="1">
    <location>
        <begin position="1"/>
        <end position="25"/>
    </location>
</feature>
<dbReference type="AlphaFoldDB" id="A0A0G0K2K1"/>
<protein>
    <recommendedName>
        <fullName evidence="4">Fibronectin type-III domain-containing protein</fullName>
    </recommendedName>
</protein>
<feature type="chain" id="PRO_5002533051" description="Fibronectin type-III domain-containing protein" evidence="1">
    <location>
        <begin position="26"/>
        <end position="484"/>
    </location>
</feature>
<dbReference type="Gene3D" id="2.60.40.10">
    <property type="entry name" value="Immunoglobulins"/>
    <property type="match status" value="2"/>
</dbReference>
<evidence type="ECO:0000313" key="2">
    <source>
        <dbReference type="EMBL" id="KKQ69670.1"/>
    </source>
</evidence>
<dbReference type="EMBL" id="LBUT01000013">
    <property type="protein sequence ID" value="KKQ69670.1"/>
    <property type="molecule type" value="Genomic_DNA"/>
</dbReference>
<comment type="caution">
    <text evidence="2">The sequence shown here is derived from an EMBL/GenBank/DDBJ whole genome shotgun (WGS) entry which is preliminary data.</text>
</comment>
<dbReference type="Proteomes" id="UP000034406">
    <property type="component" value="Unassembled WGS sequence"/>
</dbReference>